<comment type="similarity">
    <text evidence="1">Belongs to the Gfa family.</text>
</comment>
<feature type="domain" description="CENP-V/GFA" evidence="5">
    <location>
        <begin position="1"/>
        <end position="105"/>
    </location>
</feature>
<dbReference type="PANTHER" id="PTHR33337">
    <property type="entry name" value="GFA DOMAIN-CONTAINING PROTEIN"/>
    <property type="match status" value="1"/>
</dbReference>
<dbReference type="PANTHER" id="PTHR33337:SF44">
    <property type="entry name" value="DUF636 DOMAIN PROTEIN (AFU_ORTHOLOGUE AFUA_1G09754)"/>
    <property type="match status" value="1"/>
</dbReference>
<dbReference type="InterPro" id="IPR011057">
    <property type="entry name" value="Mss4-like_sf"/>
</dbReference>
<reference evidence="6" key="1">
    <citation type="submission" date="2018-05" db="EMBL/GenBank/DDBJ databases">
        <authorList>
            <person name="Lanie J.A."/>
            <person name="Ng W.-L."/>
            <person name="Kazmierczak K.M."/>
            <person name="Andrzejewski T.M."/>
            <person name="Davidsen T.M."/>
            <person name="Wayne K.J."/>
            <person name="Tettelin H."/>
            <person name="Glass J.I."/>
            <person name="Rusch D."/>
            <person name="Podicherti R."/>
            <person name="Tsui H.-C.T."/>
            <person name="Winkler M.E."/>
        </authorList>
    </citation>
    <scope>NUCLEOTIDE SEQUENCE</scope>
</reference>
<keyword evidence="2" id="KW-0479">Metal-binding</keyword>
<sequence>VRYEVESDGPYPYQKCYCSICRKTSGGEGYTINLSADAQTLKINGEENLETYQALLSPDERQSNHHRQFCRRCGSHLWAWHSSWPELLHPVASSVDSDLPKSPYYTHIMLNYKPGWVETFATTNDLCFGEYPDESIAEWHERLPNT</sequence>
<keyword evidence="3" id="KW-0862">Zinc</keyword>
<gene>
    <name evidence="6" type="ORF">METZ01_LOCUS232923</name>
</gene>
<evidence type="ECO:0000313" key="6">
    <source>
        <dbReference type="EMBL" id="SVB80069.1"/>
    </source>
</evidence>
<dbReference type="EMBL" id="UINC01058141">
    <property type="protein sequence ID" value="SVB80069.1"/>
    <property type="molecule type" value="Genomic_DNA"/>
</dbReference>
<organism evidence="6">
    <name type="scientific">marine metagenome</name>
    <dbReference type="NCBI Taxonomy" id="408172"/>
    <lineage>
        <taxon>unclassified sequences</taxon>
        <taxon>metagenomes</taxon>
        <taxon>ecological metagenomes</taxon>
    </lineage>
</organism>
<evidence type="ECO:0000256" key="4">
    <source>
        <dbReference type="ARBA" id="ARBA00023239"/>
    </source>
</evidence>
<dbReference type="SUPFAM" id="SSF51316">
    <property type="entry name" value="Mss4-like"/>
    <property type="match status" value="1"/>
</dbReference>
<protein>
    <recommendedName>
        <fullName evidence="5">CENP-V/GFA domain-containing protein</fullName>
    </recommendedName>
</protein>
<dbReference type="InterPro" id="IPR006913">
    <property type="entry name" value="CENP-V/GFA"/>
</dbReference>
<dbReference type="Pfam" id="PF04828">
    <property type="entry name" value="GFA"/>
    <property type="match status" value="1"/>
</dbReference>
<proteinExistence type="inferred from homology"/>
<keyword evidence="4" id="KW-0456">Lyase</keyword>
<dbReference type="GO" id="GO:0046872">
    <property type="term" value="F:metal ion binding"/>
    <property type="evidence" value="ECO:0007669"/>
    <property type="project" value="UniProtKB-KW"/>
</dbReference>
<evidence type="ECO:0000259" key="5">
    <source>
        <dbReference type="PROSITE" id="PS51891"/>
    </source>
</evidence>
<evidence type="ECO:0000256" key="3">
    <source>
        <dbReference type="ARBA" id="ARBA00022833"/>
    </source>
</evidence>
<dbReference type="Gene3D" id="3.90.1590.10">
    <property type="entry name" value="glutathione-dependent formaldehyde- activating enzyme (gfa)"/>
    <property type="match status" value="1"/>
</dbReference>
<dbReference type="AlphaFoldDB" id="A0A382GYM3"/>
<dbReference type="GO" id="GO:0016846">
    <property type="term" value="F:carbon-sulfur lyase activity"/>
    <property type="evidence" value="ECO:0007669"/>
    <property type="project" value="InterPro"/>
</dbReference>
<accession>A0A382GYM3</accession>
<evidence type="ECO:0000256" key="1">
    <source>
        <dbReference type="ARBA" id="ARBA00005495"/>
    </source>
</evidence>
<dbReference type="PROSITE" id="PS51891">
    <property type="entry name" value="CENP_V_GFA"/>
    <property type="match status" value="1"/>
</dbReference>
<name>A0A382GYM3_9ZZZZ</name>
<feature type="non-terminal residue" evidence="6">
    <location>
        <position position="1"/>
    </location>
</feature>
<evidence type="ECO:0000256" key="2">
    <source>
        <dbReference type="ARBA" id="ARBA00022723"/>
    </source>
</evidence>